<dbReference type="PANTHER" id="PTHR32410">
    <property type="entry name" value="CYSTEINE/HISTIDINE-RICH C1 DOMAIN FAMILY PROTEIN"/>
    <property type="match status" value="1"/>
</dbReference>
<name>A0A8T1PYA3_CARIL</name>
<gene>
    <name evidence="3" type="ORF">CIPAW_07G018400</name>
</gene>
<sequence>MELQHFSHPHPLLLNDDGLLEDDENYTHKCDFCWERLSFGTPCYTCKEGCKYFCIHKSCADLPHQLQHPSHPKHDPLTLSERKWDKENQQCNNCGRDLAWWWAYRYTCSRCEFYLCIKCVSLSLTTKVDIHDHPLTLMQKLSQFFCDHCEKEGNDMFYFCTTCSFTIHPKCTLLPLVIRPLTKKAEIHDHSLTLARKLNSFTCDACGKEGKEERDETFVSKYKDEESIESSTSMLEHEELGIDESTDILTYVVKKFKLGVDGIEIAAEIKNFSHEHDLKLTDEFGINEKCDACTQYIFTLYYACAQCRFFLHKSCVELRRRMRYPIHRHPLMLLPKATYGYDGTFGCDACDCSCDGFTYNCEECKFDLDVQCSLLPYKFTHDSHKHRLILSRSQEGRKCNNCDSNEKILFYCADCEFALDFQCLTLPHTVWYEQHEHLFTLCYAPEDDSDEYYCDICEEKRDPRFWFYYCADCLYLAHLKCILGEFPNEKYGN</sequence>
<feature type="domain" description="DC1" evidence="2">
    <location>
        <begin position="434"/>
        <end position="482"/>
    </location>
</feature>
<evidence type="ECO:0000313" key="3">
    <source>
        <dbReference type="EMBL" id="KAG6646593.1"/>
    </source>
</evidence>
<reference evidence="3" key="1">
    <citation type="submission" date="2020-12" db="EMBL/GenBank/DDBJ databases">
        <title>WGS assembly of Carya illinoinensis cv. Pawnee.</title>
        <authorList>
            <person name="Platts A."/>
            <person name="Shu S."/>
            <person name="Wright S."/>
            <person name="Barry K."/>
            <person name="Edger P."/>
            <person name="Pires J.C."/>
            <person name="Schmutz J."/>
        </authorList>
    </citation>
    <scope>NUCLEOTIDE SEQUENCE</scope>
    <source>
        <tissue evidence="3">Leaf</tissue>
    </source>
</reference>
<feature type="domain" description="DC1" evidence="2">
    <location>
        <begin position="272"/>
        <end position="316"/>
    </location>
</feature>
<dbReference type="InterPro" id="IPR004146">
    <property type="entry name" value="DC1"/>
</dbReference>
<keyword evidence="4" id="KW-1185">Reference proteome</keyword>
<proteinExistence type="predicted"/>
<keyword evidence="1" id="KW-0677">Repeat</keyword>
<dbReference type="AlphaFoldDB" id="A0A8T1PYA3"/>
<comment type="caution">
    <text evidence="3">The sequence shown here is derived from an EMBL/GenBank/DDBJ whole genome shotgun (WGS) entry which is preliminary data.</text>
</comment>
<evidence type="ECO:0000313" key="4">
    <source>
        <dbReference type="Proteomes" id="UP000811609"/>
    </source>
</evidence>
<evidence type="ECO:0000259" key="2">
    <source>
        <dbReference type="Pfam" id="PF03107"/>
    </source>
</evidence>
<feature type="domain" description="DC1" evidence="2">
    <location>
        <begin position="326"/>
        <end position="372"/>
    </location>
</feature>
<dbReference type="InterPro" id="IPR053192">
    <property type="entry name" value="Vacuole_Formation_Reg"/>
</dbReference>
<protein>
    <recommendedName>
        <fullName evidence="2">DC1 domain-containing protein</fullName>
    </recommendedName>
</protein>
<dbReference type="PANTHER" id="PTHR32410:SF163">
    <property type="entry name" value="DC1 DOMAIN-CONTAINING PROTEIN"/>
    <property type="match status" value="1"/>
</dbReference>
<feature type="domain" description="DC1" evidence="2">
    <location>
        <begin position="69"/>
        <end position="120"/>
    </location>
</feature>
<feature type="domain" description="DC1" evidence="2">
    <location>
        <begin position="6"/>
        <end position="60"/>
    </location>
</feature>
<dbReference type="Pfam" id="PF03107">
    <property type="entry name" value="C1_2"/>
    <property type="match status" value="6"/>
</dbReference>
<dbReference type="EMBL" id="CM031815">
    <property type="protein sequence ID" value="KAG6646593.1"/>
    <property type="molecule type" value="Genomic_DNA"/>
</dbReference>
<accession>A0A8T1PYA3</accession>
<evidence type="ECO:0000256" key="1">
    <source>
        <dbReference type="ARBA" id="ARBA00022737"/>
    </source>
</evidence>
<organism evidence="3 4">
    <name type="scientific">Carya illinoinensis</name>
    <name type="common">Pecan</name>
    <dbReference type="NCBI Taxonomy" id="32201"/>
    <lineage>
        <taxon>Eukaryota</taxon>
        <taxon>Viridiplantae</taxon>
        <taxon>Streptophyta</taxon>
        <taxon>Embryophyta</taxon>
        <taxon>Tracheophyta</taxon>
        <taxon>Spermatophyta</taxon>
        <taxon>Magnoliopsida</taxon>
        <taxon>eudicotyledons</taxon>
        <taxon>Gunneridae</taxon>
        <taxon>Pentapetalae</taxon>
        <taxon>rosids</taxon>
        <taxon>fabids</taxon>
        <taxon>Fagales</taxon>
        <taxon>Juglandaceae</taxon>
        <taxon>Carya</taxon>
    </lineage>
</organism>
<feature type="domain" description="DC1" evidence="2">
    <location>
        <begin position="131"/>
        <end position="171"/>
    </location>
</feature>
<dbReference type="Proteomes" id="UP000811609">
    <property type="component" value="Chromosome 7"/>
</dbReference>